<name>A0A382PWV2_9ZZZZ</name>
<feature type="transmembrane region" description="Helical" evidence="2">
    <location>
        <begin position="111"/>
        <end position="132"/>
    </location>
</feature>
<feature type="transmembrane region" description="Helical" evidence="2">
    <location>
        <begin position="234"/>
        <end position="253"/>
    </location>
</feature>
<evidence type="ECO:0008006" key="4">
    <source>
        <dbReference type="Google" id="ProtNLM"/>
    </source>
</evidence>
<sequence length="339" mass="36231">KELAAVGLAGDWFWVLLLVGMGIISIVGVIAAQCLGAGDRQGVIDVCDQGMIVATLASVPVMIGVWYLGPMLAFANQDPEVVSLITGYAKVLTWSVLPALWWVVLRNYVTALAISAIIGWLTFIALGLNVALNYTLIYGKFGLPALGVVGAGIGTTIVTWLMFFALVFFVLTSKTLQDFRPRIIPRRIDNDLLKEIFRLGVPISLTQVLNGAMFTVAAVIVGMISAAALAAQQILYSVIYLSLCAPGGLGEAVRVRVAYGVGRKSIAASRQSAYISFFFAGLAALMASTILWMFPETLVGIFLDTNDAESSIVLQLSNELSVYAGIFLLLEGILLVMAN</sequence>
<feature type="transmembrane region" description="Helical" evidence="2">
    <location>
        <begin position="274"/>
        <end position="294"/>
    </location>
</feature>
<feature type="non-terminal residue" evidence="3">
    <location>
        <position position="339"/>
    </location>
</feature>
<feature type="transmembrane region" description="Helical" evidence="2">
    <location>
        <begin position="320"/>
        <end position="338"/>
    </location>
</feature>
<gene>
    <name evidence="3" type="ORF">METZ01_LOCUS330181</name>
</gene>
<proteinExistence type="predicted"/>
<dbReference type="GO" id="GO:0042910">
    <property type="term" value="F:xenobiotic transmembrane transporter activity"/>
    <property type="evidence" value="ECO:0007669"/>
    <property type="project" value="InterPro"/>
</dbReference>
<protein>
    <recommendedName>
        <fullName evidence="4">Polysaccharide biosynthesis protein C-terminal domain-containing protein</fullName>
    </recommendedName>
</protein>
<dbReference type="AlphaFoldDB" id="A0A382PWV2"/>
<accession>A0A382PWV2</accession>
<evidence type="ECO:0000313" key="3">
    <source>
        <dbReference type="EMBL" id="SVC77327.1"/>
    </source>
</evidence>
<keyword evidence="2" id="KW-0472">Membrane</keyword>
<keyword evidence="1" id="KW-0813">Transport</keyword>
<organism evidence="3">
    <name type="scientific">marine metagenome</name>
    <dbReference type="NCBI Taxonomy" id="408172"/>
    <lineage>
        <taxon>unclassified sequences</taxon>
        <taxon>metagenomes</taxon>
        <taxon>ecological metagenomes</taxon>
    </lineage>
</organism>
<dbReference type="Pfam" id="PF01554">
    <property type="entry name" value="MatE"/>
    <property type="match status" value="2"/>
</dbReference>
<evidence type="ECO:0000256" key="1">
    <source>
        <dbReference type="ARBA" id="ARBA00022448"/>
    </source>
</evidence>
<keyword evidence="2" id="KW-0812">Transmembrane</keyword>
<dbReference type="GO" id="GO:0005886">
    <property type="term" value="C:plasma membrane"/>
    <property type="evidence" value="ECO:0007669"/>
    <property type="project" value="TreeGrafter"/>
</dbReference>
<feature type="transmembrane region" description="Helical" evidence="2">
    <location>
        <begin position="208"/>
        <end position="228"/>
    </location>
</feature>
<dbReference type="InterPro" id="IPR050222">
    <property type="entry name" value="MATE_MdtK"/>
</dbReference>
<dbReference type="EMBL" id="UINC01110068">
    <property type="protein sequence ID" value="SVC77327.1"/>
    <property type="molecule type" value="Genomic_DNA"/>
</dbReference>
<feature type="non-terminal residue" evidence="3">
    <location>
        <position position="1"/>
    </location>
</feature>
<feature type="transmembrane region" description="Helical" evidence="2">
    <location>
        <begin position="12"/>
        <end position="38"/>
    </location>
</feature>
<dbReference type="GO" id="GO:0015297">
    <property type="term" value="F:antiporter activity"/>
    <property type="evidence" value="ECO:0007669"/>
    <property type="project" value="InterPro"/>
</dbReference>
<keyword evidence="2" id="KW-1133">Transmembrane helix</keyword>
<feature type="transmembrane region" description="Helical" evidence="2">
    <location>
        <begin position="81"/>
        <end position="104"/>
    </location>
</feature>
<feature type="transmembrane region" description="Helical" evidence="2">
    <location>
        <begin position="50"/>
        <end position="69"/>
    </location>
</feature>
<reference evidence="3" key="1">
    <citation type="submission" date="2018-05" db="EMBL/GenBank/DDBJ databases">
        <authorList>
            <person name="Lanie J.A."/>
            <person name="Ng W.-L."/>
            <person name="Kazmierczak K.M."/>
            <person name="Andrzejewski T.M."/>
            <person name="Davidsen T.M."/>
            <person name="Wayne K.J."/>
            <person name="Tettelin H."/>
            <person name="Glass J.I."/>
            <person name="Rusch D."/>
            <person name="Podicherti R."/>
            <person name="Tsui H.-C.T."/>
            <person name="Winkler M.E."/>
        </authorList>
    </citation>
    <scope>NUCLEOTIDE SEQUENCE</scope>
</reference>
<feature type="transmembrane region" description="Helical" evidence="2">
    <location>
        <begin position="144"/>
        <end position="172"/>
    </location>
</feature>
<dbReference type="PANTHER" id="PTHR43298:SF2">
    <property type="entry name" value="FMN_FAD EXPORTER YEEO-RELATED"/>
    <property type="match status" value="1"/>
</dbReference>
<evidence type="ECO:0000256" key="2">
    <source>
        <dbReference type="SAM" id="Phobius"/>
    </source>
</evidence>
<dbReference type="NCBIfam" id="TIGR00797">
    <property type="entry name" value="matE"/>
    <property type="match status" value="1"/>
</dbReference>
<dbReference type="PANTHER" id="PTHR43298">
    <property type="entry name" value="MULTIDRUG RESISTANCE PROTEIN NORM-RELATED"/>
    <property type="match status" value="1"/>
</dbReference>
<dbReference type="InterPro" id="IPR002528">
    <property type="entry name" value="MATE_fam"/>
</dbReference>